<dbReference type="Pfam" id="PF08849">
    <property type="entry name" value="BrxA"/>
    <property type="match status" value="1"/>
</dbReference>
<sequence>MQYSAGFTKEKWSENDIAIVIELILQGKSKKDILEEVTEQNSFQLRSPVSIKNRFNMVYNRAAALDDEMKQHFLGANDYDRKALTLHSFLQVYRLPLEFYLDVLVYKYEQQEALYRNDFHYFFEDKANVSEKVNGWRPETIKRLINTLLMFYLEAKMIEKVDQSKYTIKPIHLSQNLKTYAEKNVPLLYSFSVLEKVNES</sequence>
<dbReference type="STRING" id="237069.SAMN05216498_1431"/>
<proteinExistence type="predicted"/>
<name>A0A1G9YKV3_9BACI</name>
<dbReference type="RefSeq" id="WP_093855908.1">
    <property type="nucleotide sequence ID" value="NZ_BJVZ01000031.1"/>
</dbReference>
<organism evidence="1 2">
    <name type="scientific">Tenuibacillus multivorans</name>
    <dbReference type="NCBI Taxonomy" id="237069"/>
    <lineage>
        <taxon>Bacteria</taxon>
        <taxon>Bacillati</taxon>
        <taxon>Bacillota</taxon>
        <taxon>Bacilli</taxon>
        <taxon>Bacillales</taxon>
        <taxon>Bacillaceae</taxon>
        <taxon>Tenuibacillus</taxon>
    </lineage>
</organism>
<gene>
    <name evidence="1" type="ORF">SAMN05216498_1431</name>
</gene>
<dbReference type="AlphaFoldDB" id="A0A1G9YKV3"/>
<dbReference type="Proteomes" id="UP000199334">
    <property type="component" value="Unassembled WGS sequence"/>
</dbReference>
<keyword evidence="2" id="KW-1185">Reference proteome</keyword>
<evidence type="ECO:0000313" key="1">
    <source>
        <dbReference type="EMBL" id="SDN09111.1"/>
    </source>
</evidence>
<dbReference type="Gene3D" id="1.10.3540.10">
    <property type="entry name" value="uncharacterized protein from magnetospirillum magneticum domain"/>
    <property type="match status" value="1"/>
</dbReference>
<reference evidence="1 2" key="1">
    <citation type="submission" date="2016-10" db="EMBL/GenBank/DDBJ databases">
        <authorList>
            <person name="de Groot N.N."/>
        </authorList>
    </citation>
    <scope>NUCLEOTIDE SEQUENCE [LARGE SCALE GENOMIC DNA]</scope>
    <source>
        <strain evidence="1 2">CGMCC 1.3442</strain>
    </source>
</reference>
<dbReference type="OrthoDB" id="3078533at2"/>
<dbReference type="InterPro" id="IPR014948">
    <property type="entry name" value="BrxA"/>
</dbReference>
<protein>
    <submittedName>
        <fullName evidence="1">Putative inner membrane protein</fullName>
    </submittedName>
</protein>
<dbReference type="EMBL" id="FNIG01000002">
    <property type="protein sequence ID" value="SDN09111.1"/>
    <property type="molecule type" value="Genomic_DNA"/>
</dbReference>
<evidence type="ECO:0000313" key="2">
    <source>
        <dbReference type="Proteomes" id="UP000199334"/>
    </source>
</evidence>
<dbReference type="InterPro" id="IPR023137">
    <property type="entry name" value="BrxA_sf"/>
</dbReference>
<accession>A0A1G9YKV3</accession>